<feature type="signal peptide" evidence="15">
    <location>
        <begin position="1"/>
        <end position="19"/>
    </location>
</feature>
<gene>
    <name evidence="18" type="primary">LOC111104514</name>
</gene>
<dbReference type="SUPFAM" id="SSF52200">
    <property type="entry name" value="Toll/Interleukin receptor TIR domain"/>
    <property type="match status" value="1"/>
</dbReference>
<evidence type="ECO:0000256" key="11">
    <source>
        <dbReference type="ARBA" id="ARBA00023170"/>
    </source>
</evidence>
<keyword evidence="12" id="KW-0325">Glycoprotein</keyword>
<keyword evidence="17" id="KW-1185">Reference proteome</keyword>
<evidence type="ECO:0000256" key="6">
    <source>
        <dbReference type="ARBA" id="ARBA00022692"/>
    </source>
</evidence>
<evidence type="ECO:0000256" key="4">
    <source>
        <dbReference type="ARBA" id="ARBA00022475"/>
    </source>
</evidence>
<dbReference type="SMART" id="SM00255">
    <property type="entry name" value="TIR"/>
    <property type="match status" value="1"/>
</dbReference>
<comment type="similarity">
    <text evidence="3">Belongs to the Toll-like receptor family.</text>
</comment>
<dbReference type="FunFam" id="3.80.10.10:FF:001438">
    <property type="entry name" value="Uncharacterized protein"/>
    <property type="match status" value="1"/>
</dbReference>
<dbReference type="SMART" id="SM00082">
    <property type="entry name" value="LRRCT"/>
    <property type="match status" value="2"/>
</dbReference>
<feature type="region of interest" description="Disordered" evidence="13">
    <location>
        <begin position="1130"/>
        <end position="1149"/>
    </location>
</feature>
<dbReference type="InterPro" id="IPR032675">
    <property type="entry name" value="LRR_dom_sf"/>
</dbReference>
<proteinExistence type="inferred from homology"/>
<feature type="chain" id="PRO_5034025895" evidence="15">
    <location>
        <begin position="20"/>
        <end position="1182"/>
    </location>
</feature>
<dbReference type="InterPro" id="IPR001611">
    <property type="entry name" value="Leu-rich_rpt"/>
</dbReference>
<dbReference type="InterPro" id="IPR000157">
    <property type="entry name" value="TIR_dom"/>
</dbReference>
<keyword evidence="4" id="KW-1003">Cell membrane</keyword>
<comment type="subcellular location">
    <subcellularLocation>
        <location evidence="1">Cell membrane</location>
    </subcellularLocation>
    <subcellularLocation>
        <location evidence="2">Membrane</location>
        <topology evidence="2">Single-pass type I membrane protein</topology>
    </subcellularLocation>
</comment>
<name>A0A8B8AVD0_CRAVI</name>
<feature type="transmembrane region" description="Helical" evidence="14">
    <location>
        <begin position="926"/>
        <end position="948"/>
    </location>
</feature>
<keyword evidence="11" id="KW-0675">Receptor</keyword>
<reference evidence="18" key="1">
    <citation type="submission" date="2025-08" db="UniProtKB">
        <authorList>
            <consortium name="RefSeq"/>
        </authorList>
    </citation>
    <scope>IDENTIFICATION</scope>
    <source>
        <tissue evidence="18">Whole sample</tissue>
    </source>
</reference>
<evidence type="ECO:0000256" key="5">
    <source>
        <dbReference type="ARBA" id="ARBA00022614"/>
    </source>
</evidence>
<dbReference type="GO" id="GO:0005886">
    <property type="term" value="C:plasma membrane"/>
    <property type="evidence" value="ECO:0007669"/>
    <property type="project" value="UniProtKB-SubCell"/>
</dbReference>
<keyword evidence="9 14" id="KW-1133">Transmembrane helix</keyword>
<evidence type="ECO:0000256" key="9">
    <source>
        <dbReference type="ARBA" id="ARBA00022989"/>
    </source>
</evidence>
<dbReference type="SMART" id="SM00013">
    <property type="entry name" value="LRRNT"/>
    <property type="match status" value="1"/>
</dbReference>
<keyword evidence="6 14" id="KW-0812">Transmembrane</keyword>
<dbReference type="RefSeq" id="XP_022294214.1">
    <property type="nucleotide sequence ID" value="XM_022438506.1"/>
</dbReference>
<dbReference type="OrthoDB" id="2015831at2759"/>
<dbReference type="GO" id="GO:0038023">
    <property type="term" value="F:signaling receptor activity"/>
    <property type="evidence" value="ECO:0007669"/>
    <property type="project" value="TreeGrafter"/>
</dbReference>
<dbReference type="Gene3D" id="3.80.10.10">
    <property type="entry name" value="Ribonuclease Inhibitor"/>
    <property type="match status" value="5"/>
</dbReference>
<dbReference type="PANTHER" id="PTHR24365:SF541">
    <property type="entry name" value="PROTEIN TOLL-RELATED"/>
    <property type="match status" value="1"/>
</dbReference>
<dbReference type="AlphaFoldDB" id="A0A8B8AVD0"/>
<evidence type="ECO:0000256" key="7">
    <source>
        <dbReference type="ARBA" id="ARBA00022729"/>
    </source>
</evidence>
<feature type="domain" description="TIR" evidence="16">
    <location>
        <begin position="973"/>
        <end position="1107"/>
    </location>
</feature>
<dbReference type="InterPro" id="IPR000483">
    <property type="entry name" value="Cys-rich_flank_reg_C"/>
</dbReference>
<dbReference type="Gene3D" id="3.40.50.10140">
    <property type="entry name" value="Toll/interleukin-1 receptor homology (TIR) domain"/>
    <property type="match status" value="1"/>
</dbReference>
<dbReference type="PROSITE" id="PS50104">
    <property type="entry name" value="TIR"/>
    <property type="match status" value="1"/>
</dbReference>
<evidence type="ECO:0000259" key="16">
    <source>
        <dbReference type="PROSITE" id="PS50104"/>
    </source>
</evidence>
<dbReference type="PANTHER" id="PTHR24365">
    <property type="entry name" value="TOLL-LIKE RECEPTOR"/>
    <property type="match status" value="1"/>
</dbReference>
<dbReference type="GeneID" id="111104514"/>
<evidence type="ECO:0000256" key="8">
    <source>
        <dbReference type="ARBA" id="ARBA00022737"/>
    </source>
</evidence>
<keyword evidence="5" id="KW-0433">Leucine-rich repeat</keyword>
<organism evidence="17 18">
    <name type="scientific">Crassostrea virginica</name>
    <name type="common">Eastern oyster</name>
    <dbReference type="NCBI Taxonomy" id="6565"/>
    <lineage>
        <taxon>Eukaryota</taxon>
        <taxon>Metazoa</taxon>
        <taxon>Spiralia</taxon>
        <taxon>Lophotrochozoa</taxon>
        <taxon>Mollusca</taxon>
        <taxon>Bivalvia</taxon>
        <taxon>Autobranchia</taxon>
        <taxon>Pteriomorphia</taxon>
        <taxon>Ostreida</taxon>
        <taxon>Ostreoidea</taxon>
        <taxon>Ostreidae</taxon>
        <taxon>Crassostrea</taxon>
    </lineage>
</organism>
<accession>A0A8B8AVD0</accession>
<protein>
    <submittedName>
        <fullName evidence="18">Toll-like receptor Tollo</fullName>
    </submittedName>
</protein>
<sequence length="1182" mass="134166">MVFLEVLIIFIPLMGMTYGKDVVTSYPCPNQCNCYQGSLEEEVVSVVCRLDYIHLDADFSFVRTPITSILYIICSSQDVVSQVRDNMFNTLESFMGLSIDNCRISYLPSKFLFGMTSLEQIEIKSAGTLEMDETMFHQTPTLTHITIAYSHVTKMPDLCQSSNLKYVNITDNDLQSMEATGLMCKNNTDLPNLSTLILDKNSVFNISKGTLKSMPNLKDLRIADGNLISIEAGALSDVRQISFLDITNNAITNVSTDLLSSCPDINVLGLGGNPLNRIHPATFSNVTKLLVLTLDHSGLDDRVWESLHPLDHLKDLQLQGNNITKLNKTVMFNLGSLQNLNLGNNNISDLSTGMFTKMTDLQFLHLHQNNLTTIQNETFLGLRKIFALDLHGNKIRIIHKNGFSPFVSLKELDLSDNLLTEVPNFSATNRLQSVDLSFNRIKNIHSESLKSLRNLTRLVLSNNLISKIEAGVFTKFYQITMIDISFNKLHRIITGTFEGVPRLVSLFLQGNDIVNITLNSKDLPALKALNLSLNSLSFKIESWSFPNSTENLDLSFNNISDITDYAFYNFKKLRRLSLKGNRLSSLAEVDLTVPLAQSKTTMVYIAENPFICNCELRWLRQKVNEISMDTGFPVIGDMYSVECENGYRIEQPVLLYTVQPEDMLCSYKYKCTNNCYCCDFQPCDCSFVCPPGCSCYNSADFMTTHFVQCSDRGLTEVPSSFPAMSTEVTLDRNNISAIHSRSFVGLIYLRVIHLDHCDIMTLDNYSFIGLLQLKILYLNNNNIHNITNGVFSNLWNLTELHLEYNQISFIEEGAFSSLNSLSKLFLSHNQLLSLPQSATNLFWSLSNITLGKNPWTCDCDIMVDFLPVLMNKTLIISDYKSMICVDTNANISIKDVSAKMCPNIIQEKVTDVEIIGSENWPKILKILIIISASIILSTFVIIIGICLWRPARLFLNRKCKCCDRKELVEDDGKCYDAFLAYSHKDDDYVTREFIPRLENDRNYKLCVYYRDFPVGGTMKETINDSIARSKRTILLVSKNFNDHEWKNSAFQHSFQTLFRQKNNCLIVVLLDDTKGRNLETKLNKLVKSHPVISYRDMSFWEKLQYMMGQSKKRSIIRNDTPDIILNHSVPQQDDDGYETPVSSSASHAETDKYYGLERRSLESINNIYEEIRSSKLSDVSLV</sequence>
<dbReference type="Proteomes" id="UP000694844">
    <property type="component" value="Chromosome 7"/>
</dbReference>
<dbReference type="InterPro" id="IPR003591">
    <property type="entry name" value="Leu-rich_rpt_typical-subtyp"/>
</dbReference>
<evidence type="ECO:0000313" key="17">
    <source>
        <dbReference type="Proteomes" id="UP000694844"/>
    </source>
</evidence>
<dbReference type="SMART" id="SM00369">
    <property type="entry name" value="LRR_TYP"/>
    <property type="match status" value="20"/>
</dbReference>
<evidence type="ECO:0000256" key="14">
    <source>
        <dbReference type="SAM" id="Phobius"/>
    </source>
</evidence>
<evidence type="ECO:0000256" key="3">
    <source>
        <dbReference type="ARBA" id="ARBA00009634"/>
    </source>
</evidence>
<dbReference type="PRINTS" id="PR01537">
    <property type="entry name" value="INTRLKN1R1F"/>
</dbReference>
<evidence type="ECO:0000313" key="18">
    <source>
        <dbReference type="RefSeq" id="XP_022294214.1"/>
    </source>
</evidence>
<evidence type="ECO:0000256" key="13">
    <source>
        <dbReference type="SAM" id="MobiDB-lite"/>
    </source>
</evidence>
<keyword evidence="8" id="KW-0677">Repeat</keyword>
<evidence type="ECO:0000256" key="12">
    <source>
        <dbReference type="ARBA" id="ARBA00023180"/>
    </source>
</evidence>
<dbReference type="InterPro" id="IPR035897">
    <property type="entry name" value="Toll_tir_struct_dom_sf"/>
</dbReference>
<dbReference type="InterPro" id="IPR026906">
    <property type="entry name" value="LRR_5"/>
</dbReference>
<dbReference type="SMART" id="SM00365">
    <property type="entry name" value="LRR_SD22"/>
    <property type="match status" value="8"/>
</dbReference>
<dbReference type="GO" id="GO:0007165">
    <property type="term" value="P:signal transduction"/>
    <property type="evidence" value="ECO:0007669"/>
    <property type="project" value="InterPro"/>
</dbReference>
<evidence type="ECO:0000256" key="1">
    <source>
        <dbReference type="ARBA" id="ARBA00004236"/>
    </source>
</evidence>
<evidence type="ECO:0000256" key="15">
    <source>
        <dbReference type="SAM" id="SignalP"/>
    </source>
</evidence>
<keyword evidence="7 15" id="KW-0732">Signal</keyword>
<dbReference type="Pfam" id="PF01582">
    <property type="entry name" value="TIR"/>
    <property type="match status" value="1"/>
</dbReference>
<evidence type="ECO:0000256" key="10">
    <source>
        <dbReference type="ARBA" id="ARBA00023136"/>
    </source>
</evidence>
<dbReference type="Pfam" id="PF13306">
    <property type="entry name" value="LRR_5"/>
    <property type="match status" value="1"/>
</dbReference>
<dbReference type="PROSITE" id="PS51450">
    <property type="entry name" value="LRR"/>
    <property type="match status" value="9"/>
</dbReference>
<dbReference type="KEGG" id="cvn:111104514"/>
<evidence type="ECO:0000256" key="2">
    <source>
        <dbReference type="ARBA" id="ARBA00004479"/>
    </source>
</evidence>
<dbReference type="SUPFAM" id="SSF52058">
    <property type="entry name" value="L domain-like"/>
    <property type="match status" value="3"/>
</dbReference>
<dbReference type="Pfam" id="PF13855">
    <property type="entry name" value="LRR_8"/>
    <property type="match status" value="5"/>
</dbReference>
<keyword evidence="10 14" id="KW-0472">Membrane</keyword>
<dbReference type="InterPro" id="IPR000372">
    <property type="entry name" value="LRRNT"/>
</dbReference>
<dbReference type="FunFam" id="3.80.10.10:FF:001164">
    <property type="entry name" value="GH01279p"/>
    <property type="match status" value="1"/>
</dbReference>